<dbReference type="Proteomes" id="UP001295463">
    <property type="component" value="Chromosome"/>
</dbReference>
<dbReference type="GO" id="GO:0016757">
    <property type="term" value="F:glycosyltransferase activity"/>
    <property type="evidence" value="ECO:0007669"/>
    <property type="project" value="UniProtKB-KW"/>
</dbReference>
<organism evidence="3 4">
    <name type="scientific">Trichlorobacter ammonificans</name>
    <dbReference type="NCBI Taxonomy" id="2916410"/>
    <lineage>
        <taxon>Bacteria</taxon>
        <taxon>Pseudomonadati</taxon>
        <taxon>Thermodesulfobacteriota</taxon>
        <taxon>Desulfuromonadia</taxon>
        <taxon>Geobacterales</taxon>
        <taxon>Geobacteraceae</taxon>
        <taxon>Trichlorobacter</taxon>
    </lineage>
</organism>
<dbReference type="EMBL" id="OW150024">
    <property type="protein sequence ID" value="CAH2031084.1"/>
    <property type="molecule type" value="Genomic_DNA"/>
</dbReference>
<keyword evidence="2 3" id="KW-0808">Transferase</keyword>
<gene>
    <name evidence="3" type="ORF">GEAMG1_1254</name>
</gene>
<dbReference type="InterPro" id="IPR002516">
    <property type="entry name" value="Glyco_trans_11"/>
</dbReference>
<dbReference type="EC" id="2.4.1.308" evidence="3"/>
<sequence>MIVVKLMGGLGNQMFQYATGRRLALRHGVPLKLDLTFLEGNQAGSTPRRFALHCFAIEAAKATPWEVALMTGRGTSFVLHSVFARLSGAIRGFSQYRERWFQYDPEVLCLPDNVYLEGYWQSPRYFDDSAEIIRREFNLKTEPEGKNRELADRIDSVAAVSLHVRRGDYVTDPVTNAVHGICGPDYYDAAVTTMTQLVKEPEFFVFSDDPAWCREELKVSFPIHYIDNNRNQPHEDLRLMSRCRYHIIANSSFSWWGAWLCQQPDKLVITPKRWFNDPSVNTNDMIPVGWHRL</sequence>
<name>A0ABM9D784_9BACT</name>
<keyword evidence="4" id="KW-1185">Reference proteome</keyword>
<dbReference type="Pfam" id="PF01531">
    <property type="entry name" value="Glyco_transf_11"/>
    <property type="match status" value="1"/>
</dbReference>
<evidence type="ECO:0000313" key="3">
    <source>
        <dbReference type="EMBL" id="CAH2031084.1"/>
    </source>
</evidence>
<dbReference type="RefSeq" id="WP_305731927.1">
    <property type="nucleotide sequence ID" value="NZ_OW150024.1"/>
</dbReference>
<accession>A0ABM9D784</accession>
<dbReference type="CDD" id="cd11301">
    <property type="entry name" value="Fut1_Fut2_like"/>
    <property type="match status" value="1"/>
</dbReference>
<protein>
    <submittedName>
        <fullName evidence="3">O-antigen biosynthesis glycosyltransferase WbnK</fullName>
        <ecNumber evidence="3">2.4.1.308</ecNumber>
    </submittedName>
</protein>
<evidence type="ECO:0000256" key="1">
    <source>
        <dbReference type="ARBA" id="ARBA00022676"/>
    </source>
</evidence>
<proteinExistence type="predicted"/>
<reference evidence="3 4" key="1">
    <citation type="submission" date="2022-03" db="EMBL/GenBank/DDBJ databases">
        <authorList>
            <person name="Koch H."/>
        </authorList>
    </citation>
    <scope>NUCLEOTIDE SEQUENCE [LARGE SCALE GENOMIC DNA]</scope>
    <source>
        <strain evidence="3 4">G1</strain>
    </source>
</reference>
<keyword evidence="1 3" id="KW-0328">Glycosyltransferase</keyword>
<dbReference type="PANTHER" id="PTHR11927">
    <property type="entry name" value="GALACTOSIDE 2-L-FUCOSYLTRANSFERASE"/>
    <property type="match status" value="1"/>
</dbReference>
<evidence type="ECO:0000256" key="2">
    <source>
        <dbReference type="ARBA" id="ARBA00022679"/>
    </source>
</evidence>
<dbReference type="PANTHER" id="PTHR11927:SF9">
    <property type="entry name" value="L-FUCOSYLTRANSFERASE"/>
    <property type="match status" value="1"/>
</dbReference>
<evidence type="ECO:0000313" key="4">
    <source>
        <dbReference type="Proteomes" id="UP001295463"/>
    </source>
</evidence>